<accession>X0TES8</accession>
<reference evidence="2" key="1">
    <citation type="journal article" date="2014" name="Front. Microbiol.">
        <title>High frequency of phylogenetically diverse reductive dehalogenase-homologous genes in deep subseafloor sedimentary metagenomes.</title>
        <authorList>
            <person name="Kawai M."/>
            <person name="Futagami T."/>
            <person name="Toyoda A."/>
            <person name="Takaki Y."/>
            <person name="Nishi S."/>
            <person name="Hori S."/>
            <person name="Arai W."/>
            <person name="Tsubouchi T."/>
            <person name="Morono Y."/>
            <person name="Uchiyama I."/>
            <person name="Ito T."/>
            <person name="Fujiyama A."/>
            <person name="Inagaki F."/>
            <person name="Takami H."/>
        </authorList>
    </citation>
    <scope>NUCLEOTIDE SEQUENCE</scope>
    <source>
        <strain evidence="2">Expedition CK06-06</strain>
    </source>
</reference>
<feature type="coiled-coil region" evidence="1">
    <location>
        <begin position="2"/>
        <end position="29"/>
    </location>
</feature>
<proteinExistence type="predicted"/>
<sequence length="30" mass="3688">KERKVDKMIEELQNKLEQLHKKIDEMGTYL</sequence>
<organism evidence="2">
    <name type="scientific">marine sediment metagenome</name>
    <dbReference type="NCBI Taxonomy" id="412755"/>
    <lineage>
        <taxon>unclassified sequences</taxon>
        <taxon>metagenomes</taxon>
        <taxon>ecological metagenomes</taxon>
    </lineage>
</organism>
<evidence type="ECO:0000313" key="2">
    <source>
        <dbReference type="EMBL" id="GAF92018.1"/>
    </source>
</evidence>
<keyword evidence="1" id="KW-0175">Coiled coil</keyword>
<name>X0TES8_9ZZZZ</name>
<feature type="non-terminal residue" evidence="2">
    <location>
        <position position="1"/>
    </location>
</feature>
<dbReference type="AlphaFoldDB" id="X0TES8"/>
<dbReference type="EMBL" id="BARS01014298">
    <property type="protein sequence ID" value="GAF92018.1"/>
    <property type="molecule type" value="Genomic_DNA"/>
</dbReference>
<evidence type="ECO:0000256" key="1">
    <source>
        <dbReference type="SAM" id="Coils"/>
    </source>
</evidence>
<protein>
    <submittedName>
        <fullName evidence="2">Uncharacterized protein</fullName>
    </submittedName>
</protein>
<comment type="caution">
    <text evidence="2">The sequence shown here is derived from an EMBL/GenBank/DDBJ whole genome shotgun (WGS) entry which is preliminary data.</text>
</comment>
<gene>
    <name evidence="2" type="ORF">S01H1_24214</name>
</gene>